<accession>A0AAU8SZ83</accession>
<reference evidence="3 4" key="1">
    <citation type="journal article" date="2015" name="Genome Announc.">
        <title>Complete genome sequences for 59 burkholderia isolates, both pathogenic and near neighbor.</title>
        <authorList>
            <person name="Johnson S.L."/>
            <person name="Bishop-Lilly K.A."/>
            <person name="Ladner J.T."/>
            <person name="Daligault H.E."/>
            <person name="Davenport K.W."/>
            <person name="Jaissle J."/>
            <person name="Frey K.G."/>
            <person name="Koroleva G.I."/>
            <person name="Bruce D.C."/>
            <person name="Coyne S.R."/>
            <person name="Broomall S.M."/>
            <person name="Li P.E."/>
            <person name="Teshima H."/>
            <person name="Gibbons H.S."/>
            <person name="Palacios G.F."/>
            <person name="Rosenzweig C.N."/>
            <person name="Redden C.L."/>
            <person name="Xu Y."/>
            <person name="Minogue T.D."/>
            <person name="Chain P.S."/>
        </authorList>
    </citation>
    <scope>NUCLEOTIDE SEQUENCE [LARGE SCALE GENOMIC DNA]</scope>
    <source>
        <strain evidence="3 4">ATCC BAA-463</strain>
    </source>
</reference>
<keyword evidence="3" id="KW-0326">Glycosidase</keyword>
<gene>
    <name evidence="3" type="ORF">OI25_577</name>
</gene>
<sequence>MPNESTRLSPAGWADLRRREGTVMNCYNDVANNCTYGVGTLAHAGFCTPDELQLPASVAQVNAQPATKARLTEQIVRRNVRDRELTQEQFEPPRESWRLVGLS</sequence>
<organism evidence="3 4">
    <name type="scientific">Paraburkholderia fungorum</name>
    <dbReference type="NCBI Taxonomy" id="134537"/>
    <lineage>
        <taxon>Bacteria</taxon>
        <taxon>Pseudomonadati</taxon>
        <taxon>Pseudomonadota</taxon>
        <taxon>Betaproteobacteria</taxon>
        <taxon>Burkholderiales</taxon>
        <taxon>Burkholderiaceae</taxon>
        <taxon>Paraburkholderia</taxon>
    </lineage>
</organism>
<dbReference type="Gene3D" id="1.10.530.40">
    <property type="match status" value="1"/>
</dbReference>
<dbReference type="RefSeq" id="WP_149029650.1">
    <property type="nucleotide sequence ID" value="NZ_JBOBCW010000005.1"/>
</dbReference>
<evidence type="ECO:0000256" key="1">
    <source>
        <dbReference type="ARBA" id="ARBA00022529"/>
    </source>
</evidence>
<dbReference type="EMBL" id="CP010026">
    <property type="protein sequence ID" value="AJZ59190.1"/>
    <property type="molecule type" value="Genomic_DNA"/>
</dbReference>
<dbReference type="SUPFAM" id="SSF53955">
    <property type="entry name" value="Lysozyme-like"/>
    <property type="match status" value="1"/>
</dbReference>
<proteinExistence type="predicted"/>
<keyword evidence="1" id="KW-0929">Antimicrobial</keyword>
<evidence type="ECO:0000313" key="3">
    <source>
        <dbReference type="EMBL" id="AJZ59190.1"/>
    </source>
</evidence>
<dbReference type="GO" id="GO:0031640">
    <property type="term" value="P:killing of cells of another organism"/>
    <property type="evidence" value="ECO:0007669"/>
    <property type="project" value="UniProtKB-KW"/>
</dbReference>
<keyword evidence="3" id="KW-0378">Hydrolase</keyword>
<protein>
    <submittedName>
        <fullName evidence="3">Lysozyme domain protein</fullName>
        <ecNumber evidence="3">3.2.1.17</ecNumber>
    </submittedName>
</protein>
<evidence type="ECO:0000313" key="4">
    <source>
        <dbReference type="Proteomes" id="UP000032614"/>
    </source>
</evidence>
<keyword evidence="2" id="KW-0081">Bacteriolytic enzyme</keyword>
<dbReference type="InterPro" id="IPR023346">
    <property type="entry name" value="Lysozyme-like_dom_sf"/>
</dbReference>
<dbReference type="Proteomes" id="UP000032614">
    <property type="component" value="Chromosome 1"/>
</dbReference>
<name>A0AAU8SZ83_9BURK</name>
<dbReference type="InterPro" id="IPR023347">
    <property type="entry name" value="Lysozyme_dom_sf"/>
</dbReference>
<dbReference type="AlphaFoldDB" id="A0AAU8SZ83"/>
<dbReference type="GO" id="GO:0003796">
    <property type="term" value="F:lysozyme activity"/>
    <property type="evidence" value="ECO:0007669"/>
    <property type="project" value="UniProtKB-EC"/>
</dbReference>
<evidence type="ECO:0000256" key="2">
    <source>
        <dbReference type="ARBA" id="ARBA00022638"/>
    </source>
</evidence>
<dbReference type="EC" id="3.2.1.17" evidence="3"/>
<dbReference type="KEGG" id="bfn:OI25_577"/>
<dbReference type="GO" id="GO:0042742">
    <property type="term" value="P:defense response to bacterium"/>
    <property type="evidence" value="ECO:0007669"/>
    <property type="project" value="UniProtKB-KW"/>
</dbReference>